<dbReference type="EMBL" id="QLTT01000003">
    <property type="protein sequence ID" value="RAS67454.1"/>
    <property type="molecule type" value="Genomic_DNA"/>
</dbReference>
<keyword evidence="2" id="KW-1185">Reference proteome</keyword>
<accession>A0ABX9EE44</accession>
<dbReference type="RefSeq" id="WP_112227651.1">
    <property type="nucleotide sequence ID" value="NZ_QLTT01000003.1"/>
</dbReference>
<dbReference type="Proteomes" id="UP000248714">
    <property type="component" value="Unassembled WGS sequence"/>
</dbReference>
<reference evidence="1 2" key="1">
    <citation type="submission" date="2018-06" db="EMBL/GenBank/DDBJ databases">
        <title>Genomic Encyclopedia of Type Strains, Phase IV (KMG-IV): sequencing the most valuable type-strain genomes for metagenomic binning, comparative biology and taxonomic classification.</title>
        <authorList>
            <person name="Goeker M."/>
        </authorList>
    </citation>
    <scope>NUCLEOTIDE SEQUENCE [LARGE SCALE GENOMIC DNA]</scope>
    <source>
        <strain evidence="1 2">DSM 45479</strain>
    </source>
</reference>
<proteinExistence type="predicted"/>
<gene>
    <name evidence="1" type="ORF">C8D87_103793</name>
</gene>
<sequence>MPHFDTAEPQTVPEALLSFYCPLVAEVSPEADLLQEKTLAWATRFDLAAGDPHRTAMWAQTGAAMTAFLLPHATGAVAEAFACYNAWAFGANDYIESTRPIADTIEVLGRWERTMRAPNSWPNSTTSMDLAQQDALLRIQEHLTPVQWERFIAGQSHWLCGMMWEVALRARDAPLSLNEYLASRLTCAGGTAAPSYLDAVEGIELSEQEWAHPAVRAAAEVGMLAAALDNDRYSCLKELLQPVRKPNLFDAIRRERPNYSRDQVVTEGVALRDSFMTLYLRLRAQLLASAGEDLRRYLSGLDCFISGNLAYATAAARRYSPPGVVLTITQVDQPSDGNTAPVDIPTVASWWDQLDRPPGDGRGTGHAS</sequence>
<dbReference type="SUPFAM" id="SSF48576">
    <property type="entry name" value="Terpenoid synthases"/>
    <property type="match status" value="1"/>
</dbReference>
<dbReference type="Gene3D" id="1.10.600.10">
    <property type="entry name" value="Farnesyl Diphosphate Synthase"/>
    <property type="match status" value="1"/>
</dbReference>
<comment type="caution">
    <text evidence="1">The sequence shown here is derived from an EMBL/GenBank/DDBJ whole genome shotgun (WGS) entry which is preliminary data.</text>
</comment>
<protein>
    <recommendedName>
        <fullName evidence="3">Terpene synthase</fullName>
    </recommendedName>
</protein>
<evidence type="ECO:0000313" key="1">
    <source>
        <dbReference type="EMBL" id="RAS67454.1"/>
    </source>
</evidence>
<evidence type="ECO:0008006" key="3">
    <source>
        <dbReference type="Google" id="ProtNLM"/>
    </source>
</evidence>
<name>A0ABX9EE44_9PSEU</name>
<dbReference type="Pfam" id="PF19086">
    <property type="entry name" value="Terpene_syn_C_2"/>
    <property type="match status" value="1"/>
</dbReference>
<organism evidence="1 2">
    <name type="scientific">Lentzea atacamensis</name>
    <dbReference type="NCBI Taxonomy" id="531938"/>
    <lineage>
        <taxon>Bacteria</taxon>
        <taxon>Bacillati</taxon>
        <taxon>Actinomycetota</taxon>
        <taxon>Actinomycetes</taxon>
        <taxon>Pseudonocardiales</taxon>
        <taxon>Pseudonocardiaceae</taxon>
        <taxon>Lentzea</taxon>
    </lineage>
</organism>
<dbReference type="InterPro" id="IPR008949">
    <property type="entry name" value="Isoprenoid_synthase_dom_sf"/>
</dbReference>
<evidence type="ECO:0000313" key="2">
    <source>
        <dbReference type="Proteomes" id="UP000248714"/>
    </source>
</evidence>